<dbReference type="Gene3D" id="3.90.1150.10">
    <property type="entry name" value="Aspartate Aminotransferase, domain 1"/>
    <property type="match status" value="1"/>
</dbReference>
<evidence type="ECO:0000313" key="2">
    <source>
        <dbReference type="Proteomes" id="UP000479000"/>
    </source>
</evidence>
<reference evidence="1 2" key="1">
    <citation type="submission" date="2020-02" db="EMBL/GenBank/DDBJ databases">
        <authorList>
            <person name="Ferguson B K."/>
        </authorList>
    </citation>
    <scope>NUCLEOTIDE SEQUENCE [LARGE SCALE GENOMIC DNA]</scope>
</reference>
<feature type="non-terminal residue" evidence="1">
    <location>
        <position position="74"/>
    </location>
</feature>
<dbReference type="EMBL" id="CADCXU010033669">
    <property type="protein sequence ID" value="CAB0019026.1"/>
    <property type="molecule type" value="Genomic_DNA"/>
</dbReference>
<proteinExistence type="predicted"/>
<accession>A0A6H5HPP2</accession>
<evidence type="ECO:0000313" key="1">
    <source>
        <dbReference type="EMBL" id="CAB0019026.1"/>
    </source>
</evidence>
<dbReference type="InterPro" id="IPR015422">
    <property type="entry name" value="PyrdxlP-dep_Trfase_small"/>
</dbReference>
<dbReference type="OrthoDB" id="639767at2759"/>
<protein>
    <submittedName>
        <fullName evidence="1">Uncharacterized protein</fullName>
    </submittedName>
</protein>
<dbReference type="AlphaFoldDB" id="A0A6H5HPP2"/>
<sequence>MCFCISSAITSRYLPNPSIPITFSSGQYVIRFTVTSQRTTVDDIVKDWMEIKTTATAVLAEFEESRPRSKVPLA</sequence>
<name>A0A6H5HPP2_9HEMI</name>
<dbReference type="Proteomes" id="UP000479000">
    <property type="component" value="Unassembled WGS sequence"/>
</dbReference>
<keyword evidence="2" id="KW-1185">Reference proteome</keyword>
<gene>
    <name evidence="1" type="ORF">NTEN_LOCUS22738</name>
</gene>
<organism evidence="1 2">
    <name type="scientific">Nesidiocoris tenuis</name>
    <dbReference type="NCBI Taxonomy" id="355587"/>
    <lineage>
        <taxon>Eukaryota</taxon>
        <taxon>Metazoa</taxon>
        <taxon>Ecdysozoa</taxon>
        <taxon>Arthropoda</taxon>
        <taxon>Hexapoda</taxon>
        <taxon>Insecta</taxon>
        <taxon>Pterygota</taxon>
        <taxon>Neoptera</taxon>
        <taxon>Paraneoptera</taxon>
        <taxon>Hemiptera</taxon>
        <taxon>Heteroptera</taxon>
        <taxon>Panheteroptera</taxon>
        <taxon>Cimicomorpha</taxon>
        <taxon>Miridae</taxon>
        <taxon>Dicyphina</taxon>
        <taxon>Nesidiocoris</taxon>
    </lineage>
</organism>